<reference evidence="3" key="1">
    <citation type="submission" date="2024-02" db="EMBL/GenBank/DDBJ databases">
        <authorList>
            <consortium name="Clinical and Environmental Microbiology Branch: Whole genome sequencing antimicrobial resistance pathogens in the healthcare setting"/>
        </authorList>
    </citation>
    <scope>NUCLEOTIDE SEQUENCE</scope>
    <source>
        <strain evidence="3">2020GO-00142</strain>
    </source>
</reference>
<accession>A0AAI9HX34</accession>
<dbReference type="InterPro" id="IPR016634">
    <property type="entry name" value="CapW-like"/>
</dbReference>
<proteinExistence type="predicted"/>
<protein>
    <submittedName>
        <fullName evidence="3">WYL domain-containing protein</fullName>
    </submittedName>
</protein>
<evidence type="ECO:0000313" key="3">
    <source>
        <dbReference type="EMBL" id="EMP9431378.1"/>
    </source>
</evidence>
<organism evidence="3">
    <name type="scientific">Providencia stuartii</name>
    <dbReference type="NCBI Taxonomy" id="588"/>
    <lineage>
        <taxon>Bacteria</taxon>
        <taxon>Pseudomonadati</taxon>
        <taxon>Pseudomonadota</taxon>
        <taxon>Gammaproteobacteria</taxon>
        <taxon>Enterobacterales</taxon>
        <taxon>Morganellaceae</taxon>
        <taxon>Providencia</taxon>
    </lineage>
</organism>
<evidence type="ECO:0000259" key="1">
    <source>
        <dbReference type="Pfam" id="PF13280"/>
    </source>
</evidence>
<feature type="domain" description="WYL" evidence="1">
    <location>
        <begin position="128"/>
        <end position="197"/>
    </location>
</feature>
<dbReference type="InterPro" id="IPR026881">
    <property type="entry name" value="WYL_dom"/>
</dbReference>
<dbReference type="Pfam" id="PF26109">
    <property type="entry name" value="WHD_BrxR"/>
    <property type="match status" value="1"/>
</dbReference>
<gene>
    <name evidence="3" type="ORF">JRA39_000371</name>
</gene>
<sequence>MSLNSFIDILKNDQALAIRLAFIDFKIFYTGALSRTDITSEFDISEITATRIISKYKELREKNLYYDNKSKKFELNELEYQSLVDFSSEDALKMLSEGFDKNKFVRSRNIIRYENIDFIQSPLEKNKVAIITRAIFNKNKIKIKYNSTTSNNKENRILSPLVILFDGRNWIFRAYHEDSDTEIKYKNFNFSRIIEAEKTNESIDYNQTLDYDDLWNMNLPIELEINPNLKKQKKDEIKRDFGINSLDNKVLMTSRAAFVWIILNQWLVCYEKDIASDNHYNFILKNTDMLKSYKAI</sequence>
<dbReference type="EMBL" id="AAZDVE040000002">
    <property type="protein sequence ID" value="EMP9431378.1"/>
    <property type="molecule type" value="Genomic_DNA"/>
</dbReference>
<dbReference type="InterPro" id="IPR059019">
    <property type="entry name" value="WHD_CapW"/>
</dbReference>
<dbReference type="PROSITE" id="PS52050">
    <property type="entry name" value="WYL"/>
    <property type="match status" value="1"/>
</dbReference>
<feature type="domain" description="DNA-binding transcriptional repressor CapW winged helix-turn-helix" evidence="2">
    <location>
        <begin position="17"/>
        <end position="94"/>
    </location>
</feature>
<dbReference type="AlphaFoldDB" id="A0AAI9HX34"/>
<evidence type="ECO:0000259" key="2">
    <source>
        <dbReference type="Pfam" id="PF26109"/>
    </source>
</evidence>
<comment type="caution">
    <text evidence="3">The sequence shown here is derived from an EMBL/GenBank/DDBJ whole genome shotgun (WGS) entry which is preliminary data.</text>
</comment>
<dbReference type="Pfam" id="PF13280">
    <property type="entry name" value="WYL"/>
    <property type="match status" value="1"/>
</dbReference>
<dbReference type="PIRSF" id="PIRSF015558">
    <property type="entry name" value="Txn_reg_DeoR_prd"/>
    <property type="match status" value="1"/>
</dbReference>
<name>A0AAI9HX34_PROST</name>